<name>A0A0B6XXW8_9EUPU</name>
<sequence length="148" mass="16216">QIYFYDTKVKASDLDQKKTDKGDEPNVFAGLKTAGGIQDVLFARAEALHAHGHTKEACRLAQRLAEEMLDNPPDLLADSANAPSPKSKKKKALTNISMQASSLLSKAYFLTSVLCEHEECQHLAFKIGMFGMELARPPASNKAIEVKL</sequence>
<feature type="non-terminal residue" evidence="2">
    <location>
        <position position="1"/>
    </location>
</feature>
<reference evidence="2" key="1">
    <citation type="submission" date="2014-12" db="EMBL/GenBank/DDBJ databases">
        <title>Insight into the proteome of Arion vulgaris.</title>
        <authorList>
            <person name="Aradska J."/>
            <person name="Bulat T."/>
            <person name="Smidak R."/>
            <person name="Sarate P."/>
            <person name="Gangsoo J."/>
            <person name="Sialana F."/>
            <person name="Bilban M."/>
            <person name="Lubec G."/>
        </authorList>
    </citation>
    <scope>NUCLEOTIDE SEQUENCE</scope>
    <source>
        <tissue evidence="2">Skin</tissue>
    </source>
</reference>
<accession>A0A0B6XXW8</accession>
<organism evidence="2">
    <name type="scientific">Arion vulgaris</name>
    <dbReference type="NCBI Taxonomy" id="1028688"/>
    <lineage>
        <taxon>Eukaryota</taxon>
        <taxon>Metazoa</taxon>
        <taxon>Spiralia</taxon>
        <taxon>Lophotrochozoa</taxon>
        <taxon>Mollusca</taxon>
        <taxon>Gastropoda</taxon>
        <taxon>Heterobranchia</taxon>
        <taxon>Euthyneura</taxon>
        <taxon>Panpulmonata</taxon>
        <taxon>Eupulmonata</taxon>
        <taxon>Stylommatophora</taxon>
        <taxon>Helicina</taxon>
        <taxon>Arionoidea</taxon>
        <taxon>Arionidae</taxon>
        <taxon>Arion</taxon>
    </lineage>
</organism>
<dbReference type="AlphaFoldDB" id="A0A0B6XXW8"/>
<evidence type="ECO:0000313" key="2">
    <source>
        <dbReference type="EMBL" id="CEK48759.1"/>
    </source>
</evidence>
<feature type="non-terminal residue" evidence="2">
    <location>
        <position position="148"/>
    </location>
</feature>
<protein>
    <submittedName>
        <fullName evidence="2">Uncharacterized protein</fullName>
    </submittedName>
</protein>
<dbReference type="EMBL" id="HACG01001894">
    <property type="protein sequence ID" value="CEK48759.1"/>
    <property type="molecule type" value="Transcribed_RNA"/>
</dbReference>
<dbReference type="PANTHER" id="PTHR22619:SF1">
    <property type="entry name" value="ZINC FINGER SWIM DOMAIN-CONTAINING PROTEIN 8"/>
    <property type="match status" value="1"/>
</dbReference>
<gene>
    <name evidence="2" type="primary">ORF5101</name>
</gene>
<evidence type="ECO:0000256" key="1">
    <source>
        <dbReference type="SAM" id="MobiDB-lite"/>
    </source>
</evidence>
<proteinExistence type="predicted"/>
<feature type="region of interest" description="Disordered" evidence="1">
    <location>
        <begin position="72"/>
        <end position="92"/>
    </location>
</feature>
<dbReference type="PANTHER" id="PTHR22619">
    <property type="entry name" value="ZINC FINGER SWIM DOMAIN CONTAINING PROTEIN 4, 5, 6"/>
    <property type="match status" value="1"/>
</dbReference>
<dbReference type="GO" id="GO:0031462">
    <property type="term" value="C:Cul2-RING ubiquitin ligase complex"/>
    <property type="evidence" value="ECO:0007669"/>
    <property type="project" value="TreeGrafter"/>
</dbReference>